<evidence type="ECO:0000256" key="1">
    <source>
        <dbReference type="ARBA" id="ARBA00004651"/>
    </source>
</evidence>
<evidence type="ECO:0000313" key="10">
    <source>
        <dbReference type="EMBL" id="SDW20614.1"/>
    </source>
</evidence>
<feature type="transmembrane region" description="Helical" evidence="8">
    <location>
        <begin position="167"/>
        <end position="187"/>
    </location>
</feature>
<dbReference type="GO" id="GO:0005886">
    <property type="term" value="C:plasma membrane"/>
    <property type="evidence" value="ECO:0007669"/>
    <property type="project" value="UniProtKB-SubCell"/>
</dbReference>
<feature type="transmembrane region" description="Helical" evidence="8">
    <location>
        <begin position="311"/>
        <end position="334"/>
    </location>
</feature>
<feature type="transmembrane region" description="Helical" evidence="8">
    <location>
        <begin position="17"/>
        <end position="38"/>
    </location>
</feature>
<feature type="transmembrane region" description="Helical" evidence="8">
    <location>
        <begin position="82"/>
        <end position="101"/>
    </location>
</feature>
<keyword evidence="8" id="KW-0997">Cell inner membrane</keyword>
<dbReference type="GO" id="GO:0042910">
    <property type="term" value="F:xenobiotic transmembrane transporter activity"/>
    <property type="evidence" value="ECO:0007669"/>
    <property type="project" value="InterPro"/>
</dbReference>
<keyword evidence="5 8" id="KW-0812">Transmembrane</keyword>
<name>A0A1H2RPA5_9RHOB</name>
<dbReference type="RefSeq" id="WP_089944033.1">
    <property type="nucleotide sequence ID" value="NZ_FNOI01000001.1"/>
</dbReference>
<feature type="transmembrane region" description="Helical" evidence="8">
    <location>
        <begin position="282"/>
        <end position="305"/>
    </location>
</feature>
<keyword evidence="4" id="KW-1003">Cell membrane</keyword>
<dbReference type="AlphaFoldDB" id="A0A1H2RPA5"/>
<dbReference type="NCBIfam" id="TIGR00710">
    <property type="entry name" value="efflux_Bcr_CflA"/>
    <property type="match status" value="1"/>
</dbReference>
<dbReference type="OrthoDB" id="9800416at2"/>
<dbReference type="Gene3D" id="1.20.1720.10">
    <property type="entry name" value="Multidrug resistance protein D"/>
    <property type="match status" value="1"/>
</dbReference>
<dbReference type="InterPro" id="IPR005829">
    <property type="entry name" value="Sugar_transporter_CS"/>
</dbReference>
<feature type="transmembrane region" description="Helical" evidence="8">
    <location>
        <begin position="107"/>
        <end position="127"/>
    </location>
</feature>
<dbReference type="PROSITE" id="PS50850">
    <property type="entry name" value="MFS"/>
    <property type="match status" value="1"/>
</dbReference>
<dbReference type="InterPro" id="IPR050189">
    <property type="entry name" value="MFS_Efflux_Transporters"/>
</dbReference>
<accession>A0A1H2RPA5</accession>
<evidence type="ECO:0000259" key="9">
    <source>
        <dbReference type="PROSITE" id="PS50850"/>
    </source>
</evidence>
<feature type="transmembrane region" description="Helical" evidence="8">
    <location>
        <begin position="50"/>
        <end position="70"/>
    </location>
</feature>
<dbReference type="PANTHER" id="PTHR43124">
    <property type="entry name" value="PURINE EFFLUX PUMP PBUE"/>
    <property type="match status" value="1"/>
</dbReference>
<reference evidence="11" key="1">
    <citation type="submission" date="2016-10" db="EMBL/GenBank/DDBJ databases">
        <authorList>
            <person name="Varghese N."/>
            <person name="Submissions S."/>
        </authorList>
    </citation>
    <scope>NUCLEOTIDE SEQUENCE [LARGE SCALE GENOMIC DNA]</scope>
    <source>
        <strain evidence="11">DSM 26922</strain>
    </source>
</reference>
<evidence type="ECO:0000256" key="2">
    <source>
        <dbReference type="ARBA" id="ARBA00006236"/>
    </source>
</evidence>
<comment type="similarity">
    <text evidence="2 8">Belongs to the major facilitator superfamily. Bcr/CmlA family.</text>
</comment>
<evidence type="ECO:0000256" key="5">
    <source>
        <dbReference type="ARBA" id="ARBA00022692"/>
    </source>
</evidence>
<dbReference type="STRING" id="670155.SAMN04488001_0555"/>
<dbReference type="InterPro" id="IPR011701">
    <property type="entry name" value="MFS"/>
</dbReference>
<evidence type="ECO:0000256" key="7">
    <source>
        <dbReference type="ARBA" id="ARBA00023136"/>
    </source>
</evidence>
<comment type="subcellular location">
    <subcellularLocation>
        <location evidence="8">Cell inner membrane</location>
        <topology evidence="8">Multi-pass membrane protein</topology>
    </subcellularLocation>
    <subcellularLocation>
        <location evidence="1">Cell membrane</location>
        <topology evidence="1">Multi-pass membrane protein</topology>
    </subcellularLocation>
</comment>
<dbReference type="InterPro" id="IPR036259">
    <property type="entry name" value="MFS_trans_sf"/>
</dbReference>
<dbReference type="GO" id="GO:1990961">
    <property type="term" value="P:xenobiotic detoxification by transmembrane export across the plasma membrane"/>
    <property type="evidence" value="ECO:0007669"/>
    <property type="project" value="InterPro"/>
</dbReference>
<gene>
    <name evidence="10" type="ORF">SAMN04488001_0555</name>
</gene>
<evidence type="ECO:0000313" key="11">
    <source>
        <dbReference type="Proteomes" id="UP000199441"/>
    </source>
</evidence>
<sequence length="405" mass="42774">MSYSTARLFDRATPPHIVTLVLLAGVSALNMSIFLPSLPAMTEEFQTEYGIMQLSISLYLAFTAVLQILIGPLSDRYGRRPVVIGALAIFALASLGCYLSPTIEIFLTFRLIAAAVAVGMVMSRAIVRDVVPMEEAASTIGYVTMGMSLVPMFAPTIGGFIDELFGWRAIFLFTFLFGAAMAVLCWLDQGETNKAKSVNFMAQIRDYPELFTSPRFWGYALSAAFASGAFFAFLGGSPYVASVVYDLPPTTTRYLFGVPALGYFAGNLFSGRYSISIGVNRMILIGCVLLVIGMAASLLVTAAGYGSALTFFGFCTFVGLGNGLVLPNATAGLLSVRPHLAGTASGVGGAIMIGGGAALAALSGSLLEGGNGSFPLQWVMLLSAVASLVSIFIVLHREKAIRPNA</sequence>
<evidence type="ECO:0000256" key="4">
    <source>
        <dbReference type="ARBA" id="ARBA00022475"/>
    </source>
</evidence>
<dbReference type="Proteomes" id="UP000199441">
    <property type="component" value="Unassembled WGS sequence"/>
</dbReference>
<feature type="transmembrane region" description="Helical" evidence="8">
    <location>
        <begin position="216"/>
        <end position="234"/>
    </location>
</feature>
<dbReference type="EMBL" id="FNOI01000001">
    <property type="protein sequence ID" value="SDW20614.1"/>
    <property type="molecule type" value="Genomic_DNA"/>
</dbReference>
<keyword evidence="11" id="KW-1185">Reference proteome</keyword>
<keyword evidence="3 8" id="KW-0813">Transport</keyword>
<feature type="domain" description="Major facilitator superfamily (MFS) profile" evidence="9">
    <location>
        <begin position="16"/>
        <end position="402"/>
    </location>
</feature>
<dbReference type="InterPro" id="IPR004812">
    <property type="entry name" value="Efflux_drug-R_Bcr/CmlA"/>
</dbReference>
<dbReference type="Pfam" id="PF07690">
    <property type="entry name" value="MFS_1"/>
    <property type="match status" value="1"/>
</dbReference>
<feature type="transmembrane region" description="Helical" evidence="8">
    <location>
        <begin position="346"/>
        <end position="364"/>
    </location>
</feature>
<dbReference type="PANTHER" id="PTHR43124:SF3">
    <property type="entry name" value="CHLORAMPHENICOL EFFLUX PUMP RV0191"/>
    <property type="match status" value="1"/>
</dbReference>
<keyword evidence="6 8" id="KW-1133">Transmembrane helix</keyword>
<feature type="transmembrane region" description="Helical" evidence="8">
    <location>
        <begin position="376"/>
        <end position="395"/>
    </location>
</feature>
<proteinExistence type="inferred from homology"/>
<dbReference type="SUPFAM" id="SSF103473">
    <property type="entry name" value="MFS general substrate transporter"/>
    <property type="match status" value="1"/>
</dbReference>
<organism evidence="10 11">
    <name type="scientific">Litoreibacter albidus</name>
    <dbReference type="NCBI Taxonomy" id="670155"/>
    <lineage>
        <taxon>Bacteria</taxon>
        <taxon>Pseudomonadati</taxon>
        <taxon>Pseudomonadota</taxon>
        <taxon>Alphaproteobacteria</taxon>
        <taxon>Rhodobacterales</taxon>
        <taxon>Roseobacteraceae</taxon>
        <taxon>Litoreibacter</taxon>
    </lineage>
</organism>
<dbReference type="PROSITE" id="PS00216">
    <property type="entry name" value="SUGAR_TRANSPORT_1"/>
    <property type="match status" value="1"/>
</dbReference>
<protein>
    <recommendedName>
        <fullName evidence="8">Bcr/CflA family efflux transporter</fullName>
    </recommendedName>
</protein>
<evidence type="ECO:0000256" key="8">
    <source>
        <dbReference type="RuleBase" id="RU365088"/>
    </source>
</evidence>
<evidence type="ECO:0000256" key="3">
    <source>
        <dbReference type="ARBA" id="ARBA00022448"/>
    </source>
</evidence>
<dbReference type="InterPro" id="IPR020846">
    <property type="entry name" value="MFS_dom"/>
</dbReference>
<feature type="transmembrane region" description="Helical" evidence="8">
    <location>
        <begin position="254"/>
        <end position="270"/>
    </location>
</feature>
<dbReference type="CDD" id="cd17320">
    <property type="entry name" value="MFS_MdfA_MDR_like"/>
    <property type="match status" value="1"/>
</dbReference>
<feature type="transmembrane region" description="Helical" evidence="8">
    <location>
        <begin position="139"/>
        <end position="161"/>
    </location>
</feature>
<evidence type="ECO:0000256" key="6">
    <source>
        <dbReference type="ARBA" id="ARBA00022989"/>
    </source>
</evidence>
<keyword evidence="7 8" id="KW-0472">Membrane</keyword>